<sequence length="78" mass="9236">MRLKKSLKYSVVFFLIITFLTILFRPTEIGIDDIMNAHFFKTLILLSNEFIKTLAVSLPPAIVIFFVYYFYILKPNRK</sequence>
<keyword evidence="1" id="KW-1133">Transmembrane helix</keyword>
<dbReference type="Proteomes" id="UP000223828">
    <property type="component" value="Unassembled WGS sequence"/>
</dbReference>
<name>A0A2C6WJT9_9STAP</name>
<dbReference type="EMBL" id="MRZN01000028">
    <property type="protein sequence ID" value="PHK48649.1"/>
    <property type="molecule type" value="Genomic_DNA"/>
</dbReference>
<keyword evidence="1" id="KW-0812">Transmembrane</keyword>
<protein>
    <submittedName>
        <fullName evidence="2">Preprotein translocase subunit YajC</fullName>
    </submittedName>
</protein>
<evidence type="ECO:0000313" key="2">
    <source>
        <dbReference type="EMBL" id="PHK48649.1"/>
    </source>
</evidence>
<comment type="caution">
    <text evidence="2">The sequence shown here is derived from an EMBL/GenBank/DDBJ whole genome shotgun (WGS) entry which is preliminary data.</text>
</comment>
<organism evidence="2 3">
    <name type="scientific">Staphylococcus edaphicus</name>
    <dbReference type="NCBI Taxonomy" id="1955013"/>
    <lineage>
        <taxon>Bacteria</taxon>
        <taxon>Bacillati</taxon>
        <taxon>Bacillota</taxon>
        <taxon>Bacilli</taxon>
        <taxon>Bacillales</taxon>
        <taxon>Staphylococcaceae</taxon>
        <taxon>Staphylococcus</taxon>
    </lineage>
</organism>
<keyword evidence="1" id="KW-0472">Membrane</keyword>
<evidence type="ECO:0000313" key="3">
    <source>
        <dbReference type="Proteomes" id="UP000223828"/>
    </source>
</evidence>
<accession>A0A2C6WJT9</accession>
<dbReference type="AlphaFoldDB" id="A0A2C6WJT9"/>
<evidence type="ECO:0000256" key="1">
    <source>
        <dbReference type="SAM" id="Phobius"/>
    </source>
</evidence>
<gene>
    <name evidence="2" type="ORF">BTJ66_12470</name>
</gene>
<proteinExistence type="predicted"/>
<reference evidence="3" key="1">
    <citation type="submission" date="2017-10" db="EMBL/GenBank/DDBJ databases">
        <title>Staphylococcus edaphicus sp. nov., isolated in Antarctica, harbouring mecC gene and genomic islands essential in adaptation to extreme environment.</title>
        <authorList>
            <person name="Pantucek R."/>
            <person name="Sedlacek I."/>
            <person name="Indrakova A."/>
            <person name="Vrbovska V."/>
            <person name="Maslanova I."/>
            <person name="Kovarovic V."/>
            <person name="Svec P."/>
            <person name="Kralova S."/>
            <person name="Kristofova L."/>
            <person name="Keklakova J."/>
            <person name="Petras P."/>
            <person name="Doskar J."/>
        </authorList>
    </citation>
    <scope>NUCLEOTIDE SEQUENCE [LARGE SCALE GENOMIC DNA]</scope>
    <source>
        <strain evidence="3">CCM 5085</strain>
    </source>
</reference>
<feature type="transmembrane region" description="Helical" evidence="1">
    <location>
        <begin position="50"/>
        <end position="72"/>
    </location>
</feature>